<evidence type="ECO:0000313" key="3">
    <source>
        <dbReference type="Proteomes" id="UP000053573"/>
    </source>
</evidence>
<comment type="caution">
    <text evidence="2">The sequence shown here is derived from an EMBL/GenBank/DDBJ whole genome shotgun (WGS) entry which is preliminary data.</text>
</comment>
<feature type="region of interest" description="Disordered" evidence="1">
    <location>
        <begin position="1"/>
        <end position="108"/>
    </location>
</feature>
<evidence type="ECO:0000313" key="2">
    <source>
        <dbReference type="EMBL" id="KLJ08861.1"/>
    </source>
</evidence>
<feature type="compositionally biased region" description="Basic and acidic residues" evidence="1">
    <location>
        <begin position="1"/>
        <end position="17"/>
    </location>
</feature>
<dbReference type="EMBL" id="LDEV01002502">
    <property type="protein sequence ID" value="KLJ08861.1"/>
    <property type="molecule type" value="Genomic_DNA"/>
</dbReference>
<name>A0A0H1BI87_9EURO</name>
<feature type="compositionally biased region" description="Basic and acidic residues" evidence="1">
    <location>
        <begin position="75"/>
        <end position="84"/>
    </location>
</feature>
<sequence>MPLEHLRNPKREQHRQFQQDGVCQVEREGDVAEVEEDGPGEEPLDGREACDGPDENDDIDRVSEVVEGGVGARRGPFEHGERPCVPDISAGDAEDSEGQDHGADHGPG</sequence>
<organism evidence="2 3">
    <name type="scientific">Blastomyces silverae</name>
    <dbReference type="NCBI Taxonomy" id="2060906"/>
    <lineage>
        <taxon>Eukaryota</taxon>
        <taxon>Fungi</taxon>
        <taxon>Dikarya</taxon>
        <taxon>Ascomycota</taxon>
        <taxon>Pezizomycotina</taxon>
        <taxon>Eurotiomycetes</taxon>
        <taxon>Eurotiomycetidae</taxon>
        <taxon>Onygenales</taxon>
        <taxon>Ajellomycetaceae</taxon>
        <taxon>Blastomyces</taxon>
    </lineage>
</organism>
<keyword evidence="3" id="KW-1185">Reference proteome</keyword>
<protein>
    <submittedName>
        <fullName evidence="2">Uncharacterized protein</fullName>
    </submittedName>
</protein>
<dbReference type="AlphaFoldDB" id="A0A0H1BI87"/>
<feature type="compositionally biased region" description="Basic and acidic residues" evidence="1">
    <location>
        <begin position="98"/>
        <end position="108"/>
    </location>
</feature>
<dbReference type="Proteomes" id="UP000053573">
    <property type="component" value="Unassembled WGS sequence"/>
</dbReference>
<proteinExistence type="predicted"/>
<accession>A0A0H1BI87</accession>
<evidence type="ECO:0000256" key="1">
    <source>
        <dbReference type="SAM" id="MobiDB-lite"/>
    </source>
</evidence>
<feature type="compositionally biased region" description="Acidic residues" evidence="1">
    <location>
        <begin position="31"/>
        <end position="43"/>
    </location>
</feature>
<gene>
    <name evidence="2" type="ORF">EMPG_09947</name>
</gene>
<reference evidence="3" key="1">
    <citation type="journal article" date="2015" name="PLoS Genet.">
        <title>The dynamic genome and transcriptome of the human fungal pathogen Blastomyces and close relative Emmonsia.</title>
        <authorList>
            <person name="Munoz J.F."/>
            <person name="Gauthier G.M."/>
            <person name="Desjardins C.A."/>
            <person name="Gallo J.E."/>
            <person name="Holder J."/>
            <person name="Sullivan T.D."/>
            <person name="Marty A.J."/>
            <person name="Carmen J.C."/>
            <person name="Chen Z."/>
            <person name="Ding L."/>
            <person name="Gujja S."/>
            <person name="Magrini V."/>
            <person name="Misas E."/>
            <person name="Mitreva M."/>
            <person name="Priest M."/>
            <person name="Saif S."/>
            <person name="Whiston E.A."/>
            <person name="Young S."/>
            <person name="Zeng Q."/>
            <person name="Goldman W.E."/>
            <person name="Mardis E.R."/>
            <person name="Taylor J.W."/>
            <person name="McEwen J.G."/>
            <person name="Clay O.K."/>
            <person name="Klein B.S."/>
            <person name="Cuomo C.A."/>
        </authorList>
    </citation>
    <scope>NUCLEOTIDE SEQUENCE [LARGE SCALE GENOMIC DNA]</scope>
    <source>
        <strain evidence="3">UAMH 139</strain>
    </source>
</reference>